<reference evidence="1" key="1">
    <citation type="submission" date="2022-05" db="EMBL/GenBank/DDBJ databases">
        <title>The Musa troglodytarum L. genome provides insights into the mechanism of non-climacteric behaviour and enrichment of carotenoids.</title>
        <authorList>
            <person name="Wang J."/>
        </authorList>
    </citation>
    <scope>NUCLEOTIDE SEQUENCE</scope>
    <source>
        <tissue evidence="1">Leaf</tissue>
    </source>
</reference>
<organism evidence="1 2">
    <name type="scientific">Musa troglodytarum</name>
    <name type="common">fe'i banana</name>
    <dbReference type="NCBI Taxonomy" id="320322"/>
    <lineage>
        <taxon>Eukaryota</taxon>
        <taxon>Viridiplantae</taxon>
        <taxon>Streptophyta</taxon>
        <taxon>Embryophyta</taxon>
        <taxon>Tracheophyta</taxon>
        <taxon>Spermatophyta</taxon>
        <taxon>Magnoliopsida</taxon>
        <taxon>Liliopsida</taxon>
        <taxon>Zingiberales</taxon>
        <taxon>Musaceae</taxon>
        <taxon>Musa</taxon>
    </lineage>
</organism>
<sequence>MVFSEVLMVLKAPGFGQSMVYRRGQTPVGILSDGCLRHVLYVTTSFLYVYKPSKVT</sequence>
<proteinExistence type="predicted"/>
<dbReference type="Proteomes" id="UP001055439">
    <property type="component" value="Chromosome 2"/>
</dbReference>
<gene>
    <name evidence="1" type="ORF">MUK42_27363</name>
</gene>
<name>A0A9E7F8B9_9LILI</name>
<dbReference type="AlphaFoldDB" id="A0A9E7F8B9"/>
<dbReference type="OrthoDB" id="3800936at2759"/>
<accession>A0A9E7F8B9</accession>
<evidence type="ECO:0000313" key="2">
    <source>
        <dbReference type="Proteomes" id="UP001055439"/>
    </source>
</evidence>
<evidence type="ECO:0000313" key="1">
    <source>
        <dbReference type="EMBL" id="URD89163.1"/>
    </source>
</evidence>
<protein>
    <submittedName>
        <fullName evidence="1">Uncharacterized protein</fullName>
    </submittedName>
</protein>
<keyword evidence="2" id="KW-1185">Reference proteome</keyword>
<dbReference type="EMBL" id="CP097504">
    <property type="protein sequence ID" value="URD89163.1"/>
    <property type="molecule type" value="Genomic_DNA"/>
</dbReference>